<reference evidence="3 4" key="1">
    <citation type="submission" date="2020-08" db="EMBL/GenBank/DDBJ databases">
        <title>Genomic Encyclopedia of Type Strains, Phase IV (KMG-IV): sequencing the most valuable type-strain genomes for metagenomic binning, comparative biology and taxonomic classification.</title>
        <authorList>
            <person name="Goeker M."/>
        </authorList>
    </citation>
    <scope>NUCLEOTIDE SEQUENCE [LARGE SCALE GENOMIC DNA]</scope>
    <source>
        <strain evidence="3 4">DSM 23562</strain>
    </source>
</reference>
<accession>A0A7W9SWM7</accession>
<evidence type="ECO:0000313" key="3">
    <source>
        <dbReference type="EMBL" id="MBB6053725.1"/>
    </source>
</evidence>
<dbReference type="RefSeq" id="WP_184203817.1">
    <property type="nucleotide sequence ID" value="NZ_JACHGW010000008.1"/>
</dbReference>
<evidence type="ECO:0000259" key="1">
    <source>
        <dbReference type="Pfam" id="PF03033"/>
    </source>
</evidence>
<dbReference type="SUPFAM" id="SSF53756">
    <property type="entry name" value="UDP-Glycosyltransferase/glycogen phosphorylase"/>
    <property type="match status" value="1"/>
</dbReference>
<protein>
    <submittedName>
        <fullName evidence="3">UDP:flavonoid glycosyltransferase YjiC (YdhE family)</fullName>
    </submittedName>
</protein>
<dbReference type="InterPro" id="IPR010610">
    <property type="entry name" value="EryCIII-like_C"/>
</dbReference>
<feature type="domain" description="Glycosyltransferase family 28 N-terminal" evidence="1">
    <location>
        <begin position="3"/>
        <end position="56"/>
    </location>
</feature>
<proteinExistence type="predicted"/>
<dbReference type="GO" id="GO:0033072">
    <property type="term" value="P:vancomycin biosynthetic process"/>
    <property type="evidence" value="ECO:0007669"/>
    <property type="project" value="UniProtKB-ARBA"/>
</dbReference>
<evidence type="ECO:0000259" key="2">
    <source>
        <dbReference type="Pfam" id="PF06722"/>
    </source>
</evidence>
<name>A0A7W9SWM7_ARMRO</name>
<feature type="domain" description="Erythromycin biosynthesis protein CIII-like C-terminal" evidence="2">
    <location>
        <begin position="295"/>
        <end position="401"/>
    </location>
</feature>
<dbReference type="EMBL" id="JACHGW010000008">
    <property type="protein sequence ID" value="MBB6053725.1"/>
    <property type="molecule type" value="Genomic_DNA"/>
</dbReference>
<sequence>MRIVLATLGSFGDLHPFLAVGRGLVARGHTVTLASCPQYRAKVEAAGLRFAPLRPDAPAPEDASELARKVMDAREGTRTVLKDWVMPVLRETYADLAAACDGADLLVNHTIVFPGPLLAQKTGLPFLSAVLQPIVFFSEYDPCVPPTTPRWQGFARLPRPLVRAAYRLGWRMTRPWLAPVDAFRAELGLPPDPRHPLIEGQFSSRGTLALFSAALAAPQPDWPINTVQTGFAFYDSLDGKTEALPAALETFLASGEPPVVFTLGSSAVMTAGNFFEQAVEATKTLGCRAVLLTGRDQPVPPNLPASILAVPYAPHSRLMPRAAVNVHQGGVGTTGQALRAGKPQVVVPFAHDQPDHAARITRAGLGATVYRDSCTARTLAAALQPLLRDAALQERCRMVGEQLQQEDGVARACEAIERGH</sequence>
<dbReference type="GO" id="GO:0005975">
    <property type="term" value="P:carbohydrate metabolic process"/>
    <property type="evidence" value="ECO:0007669"/>
    <property type="project" value="InterPro"/>
</dbReference>
<dbReference type="GO" id="GO:0008194">
    <property type="term" value="F:UDP-glycosyltransferase activity"/>
    <property type="evidence" value="ECO:0007669"/>
    <property type="project" value="InterPro"/>
</dbReference>
<dbReference type="Gene3D" id="3.40.50.2000">
    <property type="entry name" value="Glycogen Phosphorylase B"/>
    <property type="match status" value="2"/>
</dbReference>
<gene>
    <name evidence="3" type="ORF">HNQ39_005567</name>
</gene>
<dbReference type="InterPro" id="IPR002213">
    <property type="entry name" value="UDP_glucos_trans"/>
</dbReference>
<dbReference type="PANTHER" id="PTHR48050">
    <property type="entry name" value="STEROL 3-BETA-GLUCOSYLTRANSFERASE"/>
    <property type="match status" value="1"/>
</dbReference>
<keyword evidence="3" id="KW-0808">Transferase</keyword>
<dbReference type="AlphaFoldDB" id="A0A7W9SWM7"/>
<organism evidence="3 4">
    <name type="scientific">Armatimonas rosea</name>
    <dbReference type="NCBI Taxonomy" id="685828"/>
    <lineage>
        <taxon>Bacteria</taxon>
        <taxon>Bacillati</taxon>
        <taxon>Armatimonadota</taxon>
        <taxon>Armatimonadia</taxon>
        <taxon>Armatimonadales</taxon>
        <taxon>Armatimonadaceae</taxon>
        <taxon>Armatimonas</taxon>
    </lineage>
</organism>
<comment type="caution">
    <text evidence="3">The sequence shown here is derived from an EMBL/GenBank/DDBJ whole genome shotgun (WGS) entry which is preliminary data.</text>
</comment>
<dbReference type="Pfam" id="PF03033">
    <property type="entry name" value="Glyco_transf_28"/>
    <property type="match status" value="1"/>
</dbReference>
<dbReference type="PANTHER" id="PTHR48050:SF13">
    <property type="entry name" value="STEROL 3-BETA-GLUCOSYLTRANSFERASE UGT80A2"/>
    <property type="match status" value="1"/>
</dbReference>
<dbReference type="InterPro" id="IPR050426">
    <property type="entry name" value="Glycosyltransferase_28"/>
</dbReference>
<keyword evidence="4" id="KW-1185">Reference proteome</keyword>
<evidence type="ECO:0000313" key="4">
    <source>
        <dbReference type="Proteomes" id="UP000520814"/>
    </source>
</evidence>
<dbReference type="GO" id="GO:0016758">
    <property type="term" value="F:hexosyltransferase activity"/>
    <property type="evidence" value="ECO:0007669"/>
    <property type="project" value="InterPro"/>
</dbReference>
<dbReference type="Pfam" id="PF06722">
    <property type="entry name" value="EryCIII-like_C"/>
    <property type="match status" value="1"/>
</dbReference>
<dbReference type="CDD" id="cd03784">
    <property type="entry name" value="GT1_Gtf-like"/>
    <property type="match status" value="1"/>
</dbReference>
<dbReference type="Proteomes" id="UP000520814">
    <property type="component" value="Unassembled WGS sequence"/>
</dbReference>
<dbReference type="InterPro" id="IPR004276">
    <property type="entry name" value="GlycoTrans_28_N"/>
</dbReference>